<dbReference type="InterPro" id="IPR013324">
    <property type="entry name" value="RNA_pol_sigma_r3/r4-like"/>
</dbReference>
<evidence type="ECO:0000313" key="9">
    <source>
        <dbReference type="Proteomes" id="UP000700732"/>
    </source>
</evidence>
<gene>
    <name evidence="8" type="ORF">FH603_4225</name>
</gene>
<protein>
    <submittedName>
        <fullName evidence="8">RNA polymerase sigma-70 factor (ECF subfamily)</fullName>
    </submittedName>
</protein>
<dbReference type="InterPro" id="IPR013249">
    <property type="entry name" value="RNA_pol_sigma70_r4_t2"/>
</dbReference>
<evidence type="ECO:0000256" key="1">
    <source>
        <dbReference type="ARBA" id="ARBA00010641"/>
    </source>
</evidence>
<dbReference type="Gene3D" id="1.10.1740.10">
    <property type="match status" value="1"/>
</dbReference>
<evidence type="ECO:0000259" key="7">
    <source>
        <dbReference type="Pfam" id="PF08281"/>
    </source>
</evidence>
<name>A0ABR6WCR0_9BACT</name>
<comment type="caution">
    <text evidence="8">The sequence shown here is derived from an EMBL/GenBank/DDBJ whole genome shotgun (WGS) entry which is preliminary data.</text>
</comment>
<evidence type="ECO:0000256" key="2">
    <source>
        <dbReference type="ARBA" id="ARBA00023015"/>
    </source>
</evidence>
<dbReference type="NCBIfam" id="TIGR02937">
    <property type="entry name" value="sigma70-ECF"/>
    <property type="match status" value="1"/>
</dbReference>
<evidence type="ECO:0000256" key="5">
    <source>
        <dbReference type="ARBA" id="ARBA00023163"/>
    </source>
</evidence>
<feature type="domain" description="RNA polymerase sigma factor 70 region 4 type 2" evidence="7">
    <location>
        <begin position="121"/>
        <end position="170"/>
    </location>
</feature>
<dbReference type="SUPFAM" id="SSF88659">
    <property type="entry name" value="Sigma3 and sigma4 domains of RNA polymerase sigma factors"/>
    <property type="match status" value="1"/>
</dbReference>
<dbReference type="SUPFAM" id="SSF88946">
    <property type="entry name" value="Sigma2 domain of RNA polymerase sigma factors"/>
    <property type="match status" value="1"/>
</dbReference>
<keyword evidence="3" id="KW-0731">Sigma factor</keyword>
<keyword evidence="5" id="KW-0804">Transcription</keyword>
<dbReference type="PANTHER" id="PTHR43133:SF8">
    <property type="entry name" value="RNA POLYMERASE SIGMA FACTOR HI_1459-RELATED"/>
    <property type="match status" value="1"/>
</dbReference>
<evidence type="ECO:0000256" key="4">
    <source>
        <dbReference type="ARBA" id="ARBA00023125"/>
    </source>
</evidence>
<dbReference type="EMBL" id="VFIA01000030">
    <property type="protein sequence ID" value="MBC3793706.1"/>
    <property type="molecule type" value="Genomic_DNA"/>
</dbReference>
<sequence>MVHLSDQELVALYLTTGSDQYFAQIYTRHRQRVYQKCLYYTGNTFDSEDYVQEIFVRLTRKLHSYKGDAKFTTWLHTVTVNYCIDQLRKQQQDQALWRVYLLDPFHTSDWSSTHDESHYQVFDQVLKKLPKNQRELLLAKYEAGAQIKDIALRQDLTTSAVKMRIKRARDRARSLYDKFVAEEPVQ</sequence>
<dbReference type="PANTHER" id="PTHR43133">
    <property type="entry name" value="RNA POLYMERASE ECF-TYPE SIGMA FACTO"/>
    <property type="match status" value="1"/>
</dbReference>
<keyword evidence="9" id="KW-1185">Reference proteome</keyword>
<organism evidence="8 9">
    <name type="scientific">Spirosoma utsteinense</name>
    <dbReference type="NCBI Taxonomy" id="2585773"/>
    <lineage>
        <taxon>Bacteria</taxon>
        <taxon>Pseudomonadati</taxon>
        <taxon>Bacteroidota</taxon>
        <taxon>Cytophagia</taxon>
        <taxon>Cytophagales</taxon>
        <taxon>Cytophagaceae</taxon>
        <taxon>Spirosoma</taxon>
    </lineage>
</organism>
<keyword evidence="2" id="KW-0805">Transcription regulation</keyword>
<proteinExistence type="inferred from homology"/>
<dbReference type="InterPro" id="IPR036388">
    <property type="entry name" value="WH-like_DNA-bd_sf"/>
</dbReference>
<dbReference type="RefSeq" id="WP_186739562.1">
    <property type="nucleotide sequence ID" value="NZ_VFIA01000030.1"/>
</dbReference>
<dbReference type="Proteomes" id="UP000700732">
    <property type="component" value="Unassembled WGS sequence"/>
</dbReference>
<dbReference type="Pfam" id="PF04542">
    <property type="entry name" value="Sigma70_r2"/>
    <property type="match status" value="1"/>
</dbReference>
<reference evidence="8 9" key="1">
    <citation type="submission" date="2019-06" db="EMBL/GenBank/DDBJ databases">
        <title>Spirosoma utsteinense sp. nov. isolated from Antarctic ice-free soils.</title>
        <authorList>
            <person name="Tahon G."/>
        </authorList>
    </citation>
    <scope>NUCLEOTIDE SEQUENCE [LARGE SCALE GENOMIC DNA]</scope>
    <source>
        <strain evidence="8 9">LMG 31447</strain>
    </source>
</reference>
<evidence type="ECO:0000259" key="6">
    <source>
        <dbReference type="Pfam" id="PF04542"/>
    </source>
</evidence>
<dbReference type="Gene3D" id="1.10.10.10">
    <property type="entry name" value="Winged helix-like DNA-binding domain superfamily/Winged helix DNA-binding domain"/>
    <property type="match status" value="1"/>
</dbReference>
<keyword evidence="4" id="KW-0238">DNA-binding</keyword>
<dbReference type="Pfam" id="PF08281">
    <property type="entry name" value="Sigma70_r4_2"/>
    <property type="match status" value="1"/>
</dbReference>
<evidence type="ECO:0000256" key="3">
    <source>
        <dbReference type="ARBA" id="ARBA00023082"/>
    </source>
</evidence>
<dbReference type="InterPro" id="IPR039425">
    <property type="entry name" value="RNA_pol_sigma-70-like"/>
</dbReference>
<accession>A0ABR6WCR0</accession>
<dbReference type="InterPro" id="IPR013325">
    <property type="entry name" value="RNA_pol_sigma_r2"/>
</dbReference>
<dbReference type="InterPro" id="IPR007627">
    <property type="entry name" value="RNA_pol_sigma70_r2"/>
</dbReference>
<evidence type="ECO:0000313" key="8">
    <source>
        <dbReference type="EMBL" id="MBC3793706.1"/>
    </source>
</evidence>
<feature type="domain" description="RNA polymerase sigma-70 region 2" evidence="6">
    <location>
        <begin position="25"/>
        <end position="91"/>
    </location>
</feature>
<dbReference type="InterPro" id="IPR014284">
    <property type="entry name" value="RNA_pol_sigma-70_dom"/>
</dbReference>
<comment type="similarity">
    <text evidence="1">Belongs to the sigma-70 factor family. ECF subfamily.</text>
</comment>